<evidence type="ECO:0000313" key="2">
    <source>
        <dbReference type="Proteomes" id="UP001455384"/>
    </source>
</evidence>
<dbReference type="Pfam" id="PF07315">
    <property type="entry name" value="DUF1462"/>
    <property type="match status" value="1"/>
</dbReference>
<dbReference type="SUPFAM" id="SSF52833">
    <property type="entry name" value="Thioredoxin-like"/>
    <property type="match status" value="1"/>
</dbReference>
<gene>
    <name evidence="1" type="ORF">RQP18_02570</name>
</gene>
<dbReference type="EMBL" id="CP138333">
    <property type="protein sequence ID" value="WZX30079.2"/>
    <property type="molecule type" value="Genomic_DNA"/>
</dbReference>
<proteinExistence type="predicted"/>
<dbReference type="InterPro" id="IPR036249">
    <property type="entry name" value="Thioredoxin-like_sf"/>
</dbReference>
<dbReference type="RefSeq" id="WP_373446109.1">
    <property type="nucleotide sequence ID" value="NZ_CP138333.2"/>
</dbReference>
<dbReference type="Gene3D" id="3.40.30.30">
    <property type="entry name" value="Hypothetical protein sa0798"/>
    <property type="match status" value="1"/>
</dbReference>
<reference evidence="2" key="1">
    <citation type="submission" date="2023-10" db="EMBL/GenBank/DDBJ databases">
        <title>Genome analysis and identification of Salinococcus sp. Bachu38 nov., a PGPR from the rhizosphere of Tamarix.</title>
        <authorList>
            <person name="Liang Z."/>
            <person name="Zhang X."/>
            <person name="Jia J."/>
            <person name="Chen X."/>
            <person name="Wang Y."/>
            <person name="Wang Q."/>
            <person name="Wang R."/>
        </authorList>
    </citation>
    <scope>NUCLEOTIDE SEQUENCE [LARGE SCALE GENOMIC DNA]</scope>
    <source>
        <strain evidence="2">Bachu38</strain>
    </source>
</reference>
<evidence type="ECO:0000313" key="1">
    <source>
        <dbReference type="EMBL" id="WZX30079.2"/>
    </source>
</evidence>
<organism evidence="1 2">
    <name type="scientific">Salinicoccus bachuensis</name>
    <dbReference type="NCBI Taxonomy" id="3136731"/>
    <lineage>
        <taxon>Bacteria</taxon>
        <taxon>Bacillati</taxon>
        <taxon>Bacillota</taxon>
        <taxon>Bacilli</taxon>
        <taxon>Bacillales</taxon>
        <taxon>Staphylococcaceae</taxon>
        <taxon>Salinicoccus</taxon>
    </lineage>
</organism>
<accession>A0ABZ3CJ66</accession>
<sequence>MEEKIHHLKGGCYFMKYAINVYGRDVVCASCVNAPGSKDTYEWLEAVLSRKYPDHELNFNYIDIDRADNLSDFDESLIERINDDELFYPLVTVNDEIVQDGHVQLKPVQKSIEKEA</sequence>
<dbReference type="InterPro" id="IPR038218">
    <property type="entry name" value="YuzD-like_sp"/>
</dbReference>
<dbReference type="Proteomes" id="UP001455384">
    <property type="component" value="Chromosome"/>
</dbReference>
<keyword evidence="2" id="KW-1185">Reference proteome</keyword>
<protein>
    <submittedName>
        <fullName evidence="1">YuzD family protein</fullName>
    </submittedName>
</protein>
<dbReference type="InterPro" id="IPR009190">
    <property type="entry name" value="DUF1462"/>
</dbReference>
<name>A0ABZ3CJ66_9STAP</name>